<comment type="caution">
    <text evidence="3">The sequence shown here is derived from an EMBL/GenBank/DDBJ whole genome shotgun (WGS) entry which is preliminary data.</text>
</comment>
<evidence type="ECO:0000313" key="3">
    <source>
        <dbReference type="EMBL" id="KFG31296.1"/>
    </source>
</evidence>
<accession>A0A086JGM8</accession>
<evidence type="ECO:0000313" key="4">
    <source>
        <dbReference type="Proteomes" id="UP000028828"/>
    </source>
</evidence>
<dbReference type="Proteomes" id="UP000028828">
    <property type="component" value="Unassembled WGS sequence"/>
</dbReference>
<sequence length="297" mass="31371">MTHPPSVSASPCHSPAHPQAAADPLSVASPAPPSRSELFECSSPPSRCSSHSLHPHVQRSVAVFGVRRAADSLPQGNRGPDARAWSRPAPPPRSFSPPENFAEEEAAMCRQQGDAAFREESRRSALSSSVPTRRGPTAAPSPTRANAACSEAAVGRPQRSACPPIGCKCVPVPKELSAYLSPSKKSSLLSVCFDPRLFFRRWPAALAGASKQTSCLPVSPSIRFSLASSVLPNLLPLLLFALLPFLSLLALQCLLPSCRLFVLVLGALPILPLLGLGVVASVFFVLSWLALKLASPP</sequence>
<dbReference type="AlphaFoldDB" id="A0A086JGM8"/>
<feature type="region of interest" description="Disordered" evidence="1">
    <location>
        <begin position="1"/>
        <end position="55"/>
    </location>
</feature>
<evidence type="ECO:0000256" key="1">
    <source>
        <dbReference type="SAM" id="MobiDB-lite"/>
    </source>
</evidence>
<protein>
    <submittedName>
        <fullName evidence="3">Putative transmembrane protein</fullName>
    </submittedName>
</protein>
<gene>
    <name evidence="3" type="ORF">TGP89_223650</name>
</gene>
<dbReference type="VEuPathDB" id="ToxoDB:TGP89_223650"/>
<feature type="region of interest" description="Disordered" evidence="1">
    <location>
        <begin position="68"/>
        <end position="145"/>
    </location>
</feature>
<feature type="transmembrane region" description="Helical" evidence="2">
    <location>
        <begin position="262"/>
        <end position="291"/>
    </location>
</feature>
<reference evidence="3 4" key="1">
    <citation type="submission" date="2014-03" db="EMBL/GenBank/DDBJ databases">
        <authorList>
            <person name="Sibley D."/>
            <person name="Venepally P."/>
            <person name="Karamycheva S."/>
            <person name="Hadjithomas M."/>
            <person name="Khan A."/>
            <person name="Brunk B."/>
            <person name="Roos D."/>
            <person name="Caler E."/>
            <person name="Lorenzi H."/>
        </authorList>
    </citation>
    <scope>NUCLEOTIDE SEQUENCE [LARGE SCALE GENOMIC DNA]</scope>
    <source>
        <strain evidence="4">p89</strain>
    </source>
</reference>
<dbReference type="EMBL" id="AEYI02001971">
    <property type="protein sequence ID" value="KFG31296.1"/>
    <property type="molecule type" value="Genomic_DNA"/>
</dbReference>
<keyword evidence="2 3" id="KW-0812">Transmembrane</keyword>
<keyword evidence="2" id="KW-0472">Membrane</keyword>
<name>A0A086JGM8_TOXGO</name>
<proteinExistence type="predicted"/>
<organism evidence="3 4">
    <name type="scientific">Toxoplasma gondii p89</name>
    <dbReference type="NCBI Taxonomy" id="943119"/>
    <lineage>
        <taxon>Eukaryota</taxon>
        <taxon>Sar</taxon>
        <taxon>Alveolata</taxon>
        <taxon>Apicomplexa</taxon>
        <taxon>Conoidasida</taxon>
        <taxon>Coccidia</taxon>
        <taxon>Eucoccidiorida</taxon>
        <taxon>Eimeriorina</taxon>
        <taxon>Sarcocystidae</taxon>
        <taxon>Toxoplasma</taxon>
    </lineage>
</organism>
<feature type="transmembrane region" description="Helical" evidence="2">
    <location>
        <begin position="234"/>
        <end position="255"/>
    </location>
</feature>
<feature type="compositionally biased region" description="Polar residues" evidence="1">
    <location>
        <begin position="1"/>
        <end position="11"/>
    </location>
</feature>
<evidence type="ECO:0000256" key="2">
    <source>
        <dbReference type="SAM" id="Phobius"/>
    </source>
</evidence>
<keyword evidence="2" id="KW-1133">Transmembrane helix</keyword>
<feature type="compositionally biased region" description="Low complexity" evidence="1">
    <location>
        <begin position="42"/>
        <end position="52"/>
    </location>
</feature>